<keyword evidence="1" id="KW-1133">Transmembrane helix</keyword>
<sequence>MVNEEARVAAEGIWMIAFFSFMVFVFYRHFFVQPFNHWELLDPTHENYRFNRKVFLVFAAILSSGFLLFAVFPRT</sequence>
<evidence type="ECO:0000256" key="1">
    <source>
        <dbReference type="SAM" id="Phobius"/>
    </source>
</evidence>
<name>A0A850LCI2_9RHOB</name>
<proteinExistence type="predicted"/>
<reference evidence="2 3" key="1">
    <citation type="journal article" date="2020" name="Proc. Natl. Acad. Sci. U.S.A.">
        <title>Ecological drivers of bacterial community assembly in synthetic phycospheres.</title>
        <authorList>
            <person name="Fu H."/>
            <person name="Uchimiya M."/>
            <person name="Gore J."/>
            <person name="Moran M.A."/>
        </authorList>
    </citation>
    <scope>NUCLEOTIDE SEQUENCE [LARGE SCALE GENOMIC DNA]</scope>
    <source>
        <strain evidence="2">HF-Din03</strain>
    </source>
</reference>
<dbReference type="Proteomes" id="UP000565723">
    <property type="component" value="Unassembled WGS sequence"/>
</dbReference>
<feature type="transmembrane region" description="Helical" evidence="1">
    <location>
        <begin position="50"/>
        <end position="72"/>
    </location>
</feature>
<evidence type="ECO:0000313" key="2">
    <source>
        <dbReference type="EMBL" id="NVK95796.1"/>
    </source>
</evidence>
<evidence type="ECO:0000313" key="3">
    <source>
        <dbReference type="Proteomes" id="UP000565723"/>
    </source>
</evidence>
<accession>A0A850LCI2</accession>
<keyword evidence="1" id="KW-0472">Membrane</keyword>
<gene>
    <name evidence="2" type="ORF">HW564_02595</name>
</gene>
<keyword evidence="1" id="KW-0812">Transmembrane</keyword>
<organism evidence="2 3">
    <name type="scientific">Ruegeria pomeroyi</name>
    <dbReference type="NCBI Taxonomy" id="89184"/>
    <lineage>
        <taxon>Bacteria</taxon>
        <taxon>Pseudomonadati</taxon>
        <taxon>Pseudomonadota</taxon>
        <taxon>Alphaproteobacteria</taxon>
        <taxon>Rhodobacterales</taxon>
        <taxon>Roseobacteraceae</taxon>
        <taxon>Ruegeria</taxon>
    </lineage>
</organism>
<feature type="transmembrane region" description="Helical" evidence="1">
    <location>
        <begin position="12"/>
        <end position="30"/>
    </location>
</feature>
<protein>
    <submittedName>
        <fullName evidence="2">Uncharacterized protein</fullName>
    </submittedName>
</protein>
<comment type="caution">
    <text evidence="2">The sequence shown here is derived from an EMBL/GenBank/DDBJ whole genome shotgun (WGS) entry which is preliminary data.</text>
</comment>
<dbReference type="AlphaFoldDB" id="A0A850LCI2"/>
<dbReference type="RefSeq" id="WP_044028070.1">
    <property type="nucleotide sequence ID" value="NZ_CP076685.1"/>
</dbReference>
<dbReference type="EMBL" id="JABXIY010000008">
    <property type="protein sequence ID" value="NVK95796.1"/>
    <property type="molecule type" value="Genomic_DNA"/>
</dbReference>